<accession>A0ABT4X6A3</accession>
<sequence length="288" mass="33053">MIFTDIDINIDTSQLYGTQKKFVKMLNNAKITVDVRGNEETKQSEVVFRGKYTYVSFSKDFNLPIYLDENKHVGYLKLDDLLENFGMFIGTNSRNLESVKDKYLEFPLEERNHLSSQKTAELKRTLLKSIRNIANDFPQDKFKEGNLTDKEKQQGTAQKVTLSLNDKDSKGTLIKIAEDIGKAIDKPFSDSDLNNMKEDLKDITFKKMNFTTKIDDKGILKNLTTDLLVNIDNQSDIGFKFSTTFHSTNGNVQFKHKPKADQIITEEQLQSLLLEDNQQELEDVLNSL</sequence>
<dbReference type="Proteomes" id="UP001211894">
    <property type="component" value="Unassembled WGS sequence"/>
</dbReference>
<dbReference type="RefSeq" id="WP_271341646.1">
    <property type="nucleotide sequence ID" value="NZ_JAQKAB010000010.1"/>
</dbReference>
<organism evidence="1 2">
    <name type="scientific">Bacillus changyiensis</name>
    <dbReference type="NCBI Taxonomy" id="3004103"/>
    <lineage>
        <taxon>Bacteria</taxon>
        <taxon>Bacillati</taxon>
        <taxon>Bacillota</taxon>
        <taxon>Bacilli</taxon>
        <taxon>Bacillales</taxon>
        <taxon>Bacillaceae</taxon>
        <taxon>Bacillus</taxon>
    </lineage>
</organism>
<evidence type="ECO:0000313" key="2">
    <source>
        <dbReference type="Proteomes" id="UP001211894"/>
    </source>
</evidence>
<protein>
    <submittedName>
        <fullName evidence="1">Uncharacterized protein</fullName>
    </submittedName>
</protein>
<keyword evidence="2" id="KW-1185">Reference proteome</keyword>
<evidence type="ECO:0000313" key="1">
    <source>
        <dbReference type="EMBL" id="MDA7027828.1"/>
    </source>
</evidence>
<dbReference type="EMBL" id="JAQKAB010000010">
    <property type="protein sequence ID" value="MDA7027828.1"/>
    <property type="molecule type" value="Genomic_DNA"/>
</dbReference>
<proteinExistence type="predicted"/>
<gene>
    <name evidence="1" type="ORF">PJ311_14710</name>
</gene>
<reference evidence="1 2" key="1">
    <citation type="submission" date="2023-01" db="EMBL/GenBank/DDBJ databases">
        <title>Bacillus changyiensis sp. nov., isolated from a coastal deposit.</title>
        <authorList>
            <person name="Xiao G."/>
            <person name="Lai Q."/>
            <person name="Hu Z."/>
            <person name="Shao Z."/>
        </authorList>
    </citation>
    <scope>NUCLEOTIDE SEQUENCE [LARGE SCALE GENOMIC DNA]</scope>
    <source>
        <strain evidence="1 2">CLL-7-23</strain>
    </source>
</reference>
<comment type="caution">
    <text evidence="1">The sequence shown here is derived from an EMBL/GenBank/DDBJ whole genome shotgun (WGS) entry which is preliminary data.</text>
</comment>
<name>A0ABT4X6A3_9BACI</name>